<dbReference type="PANTHER" id="PTHR10443:SF12">
    <property type="entry name" value="DIPEPTIDASE"/>
    <property type="match status" value="1"/>
</dbReference>
<reference evidence="2 3" key="1">
    <citation type="journal article" date="2012" name="Stand. Genomic Sci.">
        <title>Complete genome sequence of Terriglobus saanensis type strain SP1PR4(T), an Acidobacteria from tundra soil.</title>
        <authorList>
            <person name="Rawat S.R."/>
            <person name="Mannisto M.K."/>
            <person name="Starovoytov V."/>
            <person name="Goodwin L."/>
            <person name="Nolan M."/>
            <person name="Hauser L."/>
            <person name="Land M."/>
            <person name="Davenport K.W."/>
            <person name="Woyke T."/>
            <person name="Haggblom M.M."/>
        </authorList>
    </citation>
    <scope>NUCLEOTIDE SEQUENCE</scope>
    <source>
        <strain evidence="3">ATCC BAA-1853 / DSM 23119 / SP1PR4</strain>
    </source>
</reference>
<feature type="chain" id="PRO_5003229008" evidence="1">
    <location>
        <begin position="23"/>
        <end position="412"/>
    </location>
</feature>
<gene>
    <name evidence="2" type="ordered locus">AciPR4_3043</name>
</gene>
<dbReference type="InterPro" id="IPR032466">
    <property type="entry name" value="Metal_Hydrolase"/>
</dbReference>
<dbReference type="GO" id="GO:0070573">
    <property type="term" value="F:metallodipeptidase activity"/>
    <property type="evidence" value="ECO:0007669"/>
    <property type="project" value="InterPro"/>
</dbReference>
<keyword evidence="3" id="KW-1185">Reference proteome</keyword>
<dbReference type="CDD" id="cd01301">
    <property type="entry name" value="rDP_like"/>
    <property type="match status" value="1"/>
</dbReference>
<proteinExistence type="predicted"/>
<protein>
    <submittedName>
        <fullName evidence="2">Membrane dipeptidase</fullName>
        <ecNumber evidence="2">3.4.13.19</ecNumber>
    </submittedName>
</protein>
<dbReference type="PROSITE" id="PS51365">
    <property type="entry name" value="RENAL_DIPEPTIDASE_2"/>
    <property type="match status" value="1"/>
</dbReference>
<dbReference type="GO" id="GO:0006508">
    <property type="term" value="P:proteolysis"/>
    <property type="evidence" value="ECO:0007669"/>
    <property type="project" value="InterPro"/>
</dbReference>
<dbReference type="EMBL" id="CP002467">
    <property type="protein sequence ID" value="ADV83802.1"/>
    <property type="molecule type" value="Genomic_DNA"/>
</dbReference>
<dbReference type="EC" id="3.4.13.19" evidence="2"/>
<evidence type="ECO:0000256" key="1">
    <source>
        <dbReference type="SAM" id="SignalP"/>
    </source>
</evidence>
<dbReference type="InterPro" id="IPR000180">
    <property type="entry name" value="Dipep_AS"/>
</dbReference>
<dbReference type="RefSeq" id="WP_013569533.1">
    <property type="nucleotide sequence ID" value="NC_014963.1"/>
</dbReference>
<organism evidence="2 3">
    <name type="scientific">Terriglobus saanensis (strain ATCC BAA-1853 / DSM 23119 / SP1PR4)</name>
    <dbReference type="NCBI Taxonomy" id="401053"/>
    <lineage>
        <taxon>Bacteria</taxon>
        <taxon>Pseudomonadati</taxon>
        <taxon>Acidobacteriota</taxon>
        <taxon>Terriglobia</taxon>
        <taxon>Terriglobales</taxon>
        <taxon>Acidobacteriaceae</taxon>
        <taxon>Terriglobus</taxon>
    </lineage>
</organism>
<evidence type="ECO:0000313" key="3">
    <source>
        <dbReference type="Proteomes" id="UP000006844"/>
    </source>
</evidence>
<name>E8V5Y4_TERSS</name>
<dbReference type="STRING" id="401053.AciPR4_3043"/>
<keyword evidence="2" id="KW-0224">Dipeptidase</keyword>
<accession>E8V5Y4</accession>
<keyword evidence="2" id="KW-0645">Protease</keyword>
<dbReference type="AlphaFoldDB" id="E8V5Y4"/>
<dbReference type="Proteomes" id="UP000006844">
    <property type="component" value="Chromosome"/>
</dbReference>
<keyword evidence="1" id="KW-0732">Signal</keyword>
<dbReference type="InterPro" id="IPR008257">
    <property type="entry name" value="Pept_M19"/>
</dbReference>
<evidence type="ECO:0000313" key="2">
    <source>
        <dbReference type="EMBL" id="ADV83802.1"/>
    </source>
</evidence>
<dbReference type="eggNOG" id="COG2355">
    <property type="taxonomic scope" value="Bacteria"/>
</dbReference>
<dbReference type="SUPFAM" id="SSF51556">
    <property type="entry name" value="Metallo-dependent hydrolases"/>
    <property type="match status" value="1"/>
</dbReference>
<feature type="signal peptide" evidence="1">
    <location>
        <begin position="1"/>
        <end position="22"/>
    </location>
</feature>
<keyword evidence="2" id="KW-0378">Hydrolase</keyword>
<dbReference type="PROSITE" id="PS00869">
    <property type="entry name" value="RENAL_DIPEPTIDASE_1"/>
    <property type="match status" value="1"/>
</dbReference>
<dbReference type="HOGENOM" id="CLU_031404_2_1_0"/>
<dbReference type="PANTHER" id="PTHR10443">
    <property type="entry name" value="MICROSOMAL DIPEPTIDASE"/>
    <property type="match status" value="1"/>
</dbReference>
<dbReference type="KEGG" id="tsa:AciPR4_3043"/>
<dbReference type="Gene3D" id="3.20.20.140">
    <property type="entry name" value="Metal-dependent hydrolases"/>
    <property type="match status" value="1"/>
</dbReference>
<sequence length="412" mass="45243">MHDCLRFVAPICLLSMIPLALAEHTPRHNVTDAEVNAITRSALLMDMHNDVTSETVEGFDIAGTNTRGQTDLKRMKGFLGAEFFAVYVGANYVKDNHSANRALQMIDTVRHDIVEGHPKEFALATTADEILAARQQGKIAALMGIEGGHAIEDSLRLLRDFYTLGVRYMTLTHFNTNNWADSQGDIDDPKIMHHNGLTPFGKDVVREMNRLGMMVDISHTADKTFADALEVSTAPVIASHSSCRALSAHTRNLTDDMLRQLAAKGGVANISFGCDFLSDRYYKAEKPLEAGMRAQYTKLMELKDPAERAEKMKALQTEMAAKLPPATLADAVAHIDHAVQIAGVDHVGIGTDFDGVGCVPEGLDSYAKFPNLTRALLEKGYTAEEIKKIYGGNMLRVMREVEAQAKTLQAKK</sequence>
<dbReference type="Pfam" id="PF01244">
    <property type="entry name" value="Peptidase_M19"/>
    <property type="match status" value="1"/>
</dbReference>